<dbReference type="EMBL" id="JAIQCV010000001">
    <property type="protein sequence ID" value="KAH1131074.1"/>
    <property type="molecule type" value="Genomic_DNA"/>
</dbReference>
<evidence type="ECO:0008006" key="3">
    <source>
        <dbReference type="Google" id="ProtNLM"/>
    </source>
</evidence>
<accession>A0A9D4ANI6</accession>
<dbReference type="Proteomes" id="UP000828251">
    <property type="component" value="Unassembled WGS sequence"/>
</dbReference>
<keyword evidence="2" id="KW-1185">Reference proteome</keyword>
<proteinExistence type="predicted"/>
<evidence type="ECO:0000313" key="2">
    <source>
        <dbReference type="Proteomes" id="UP000828251"/>
    </source>
</evidence>
<comment type="caution">
    <text evidence="1">The sequence shown here is derived from an EMBL/GenBank/DDBJ whole genome shotgun (WGS) entry which is preliminary data.</text>
</comment>
<name>A0A9D4ANI6_9ROSI</name>
<sequence length="134" mass="15320">MMPWDTLCVPKGMGDIGFRDLRLFNFALLRRQVWRLINHRNTLCYQVLSSKYFPNGDVFHPKKVDKLSSSWTSIMNATKALKAGFGWQIGDGKKARIGLDRWGFEGLDGNSLKDPSSGSRERVVCELWEPNNRA</sequence>
<protein>
    <recommendedName>
        <fullName evidence="3">Reverse transcriptase zinc-binding domain-containing protein</fullName>
    </recommendedName>
</protein>
<organism evidence="1 2">
    <name type="scientific">Gossypium stocksii</name>
    <dbReference type="NCBI Taxonomy" id="47602"/>
    <lineage>
        <taxon>Eukaryota</taxon>
        <taxon>Viridiplantae</taxon>
        <taxon>Streptophyta</taxon>
        <taxon>Embryophyta</taxon>
        <taxon>Tracheophyta</taxon>
        <taxon>Spermatophyta</taxon>
        <taxon>Magnoliopsida</taxon>
        <taxon>eudicotyledons</taxon>
        <taxon>Gunneridae</taxon>
        <taxon>Pentapetalae</taxon>
        <taxon>rosids</taxon>
        <taxon>malvids</taxon>
        <taxon>Malvales</taxon>
        <taxon>Malvaceae</taxon>
        <taxon>Malvoideae</taxon>
        <taxon>Gossypium</taxon>
    </lineage>
</organism>
<reference evidence="1 2" key="1">
    <citation type="journal article" date="2021" name="Plant Biotechnol. J.">
        <title>Multi-omics assisted identification of the key and species-specific regulatory components of drought-tolerant mechanisms in Gossypium stocksii.</title>
        <authorList>
            <person name="Yu D."/>
            <person name="Ke L."/>
            <person name="Zhang D."/>
            <person name="Wu Y."/>
            <person name="Sun Y."/>
            <person name="Mei J."/>
            <person name="Sun J."/>
            <person name="Sun Y."/>
        </authorList>
    </citation>
    <scope>NUCLEOTIDE SEQUENCE [LARGE SCALE GENOMIC DNA]</scope>
    <source>
        <strain evidence="2">cv. E1</strain>
        <tissue evidence="1">Leaf</tissue>
    </source>
</reference>
<gene>
    <name evidence="1" type="ORF">J1N35_002452</name>
</gene>
<dbReference type="OrthoDB" id="1000634at2759"/>
<dbReference type="AlphaFoldDB" id="A0A9D4ANI6"/>
<evidence type="ECO:0000313" key="1">
    <source>
        <dbReference type="EMBL" id="KAH1131074.1"/>
    </source>
</evidence>